<keyword evidence="6" id="KW-0067">ATP-binding</keyword>
<dbReference type="SUPFAM" id="SSF56112">
    <property type="entry name" value="Protein kinase-like (PK-like)"/>
    <property type="match status" value="1"/>
</dbReference>
<dbReference type="InterPro" id="IPR008271">
    <property type="entry name" value="Ser/Thr_kinase_AS"/>
</dbReference>
<dbReference type="Gene3D" id="3.30.200.20">
    <property type="entry name" value="Phosphorylase Kinase, domain 1"/>
    <property type="match status" value="1"/>
</dbReference>
<dbReference type="EMBL" id="LSYV01000056">
    <property type="protein sequence ID" value="KXZ45426.1"/>
    <property type="molecule type" value="Genomic_DNA"/>
</dbReference>
<evidence type="ECO:0000256" key="3">
    <source>
        <dbReference type="ARBA" id="ARBA00022679"/>
    </source>
</evidence>
<comment type="caution">
    <text evidence="11">The sequence shown here is derived from an EMBL/GenBank/DDBJ whole genome shotgun (WGS) entry which is preliminary data.</text>
</comment>
<dbReference type="AlphaFoldDB" id="A0A150G6B1"/>
<evidence type="ECO:0000256" key="8">
    <source>
        <dbReference type="ARBA" id="ARBA00048367"/>
    </source>
</evidence>
<evidence type="ECO:0000313" key="11">
    <source>
        <dbReference type="EMBL" id="KXZ45426.1"/>
    </source>
</evidence>
<comment type="catalytic activity">
    <reaction evidence="8">
        <text>L-seryl-[protein] + ATP = O-phospho-L-seryl-[protein] + ADP + H(+)</text>
        <dbReference type="Rhea" id="RHEA:17989"/>
        <dbReference type="Rhea" id="RHEA-COMP:9863"/>
        <dbReference type="Rhea" id="RHEA-COMP:11604"/>
        <dbReference type="ChEBI" id="CHEBI:15378"/>
        <dbReference type="ChEBI" id="CHEBI:29999"/>
        <dbReference type="ChEBI" id="CHEBI:30616"/>
        <dbReference type="ChEBI" id="CHEBI:83421"/>
        <dbReference type="ChEBI" id="CHEBI:456216"/>
        <dbReference type="EC" id="2.7.11.22"/>
    </reaction>
</comment>
<keyword evidence="5" id="KW-0418">Kinase</keyword>
<evidence type="ECO:0000256" key="5">
    <source>
        <dbReference type="ARBA" id="ARBA00022777"/>
    </source>
</evidence>
<evidence type="ECO:0000256" key="2">
    <source>
        <dbReference type="ARBA" id="ARBA00022527"/>
    </source>
</evidence>
<dbReference type="OrthoDB" id="550242at2759"/>
<evidence type="ECO:0000256" key="6">
    <source>
        <dbReference type="ARBA" id="ARBA00022840"/>
    </source>
</evidence>
<evidence type="ECO:0000256" key="9">
    <source>
        <dbReference type="SAM" id="MobiDB-lite"/>
    </source>
</evidence>
<dbReference type="PROSITE" id="PS50011">
    <property type="entry name" value="PROTEIN_KINASE_DOM"/>
    <property type="match status" value="1"/>
</dbReference>
<dbReference type="InterPro" id="IPR011009">
    <property type="entry name" value="Kinase-like_dom_sf"/>
</dbReference>
<dbReference type="InterPro" id="IPR050117">
    <property type="entry name" value="MAPK"/>
</dbReference>
<keyword evidence="4" id="KW-0547">Nucleotide-binding</keyword>
<evidence type="ECO:0000259" key="10">
    <source>
        <dbReference type="PROSITE" id="PS50011"/>
    </source>
</evidence>
<dbReference type="EC" id="2.7.11.22" evidence="1"/>
<dbReference type="Proteomes" id="UP000075714">
    <property type="component" value="Unassembled WGS sequence"/>
</dbReference>
<keyword evidence="3" id="KW-0808">Transferase</keyword>
<accession>A0A150G6B1</accession>
<feature type="domain" description="Protein kinase" evidence="10">
    <location>
        <begin position="16"/>
        <end position="202"/>
    </location>
</feature>
<evidence type="ECO:0000256" key="4">
    <source>
        <dbReference type="ARBA" id="ARBA00022741"/>
    </source>
</evidence>
<gene>
    <name evidence="11" type="ORF">GPECTOR_55g332</name>
</gene>
<organism evidence="11 12">
    <name type="scientific">Gonium pectorale</name>
    <name type="common">Green alga</name>
    <dbReference type="NCBI Taxonomy" id="33097"/>
    <lineage>
        <taxon>Eukaryota</taxon>
        <taxon>Viridiplantae</taxon>
        <taxon>Chlorophyta</taxon>
        <taxon>core chlorophytes</taxon>
        <taxon>Chlorophyceae</taxon>
        <taxon>CS clade</taxon>
        <taxon>Chlamydomonadales</taxon>
        <taxon>Volvocaceae</taxon>
        <taxon>Gonium</taxon>
    </lineage>
</organism>
<keyword evidence="2" id="KW-0723">Serine/threonine-protein kinase</keyword>
<dbReference type="FunFam" id="3.30.200.20:FF:000049">
    <property type="entry name" value="cyclin-dependent kinase-like 1 isoform X1"/>
    <property type="match status" value="1"/>
</dbReference>
<reference evidence="12" key="1">
    <citation type="journal article" date="2016" name="Nat. Commun.">
        <title>The Gonium pectorale genome demonstrates co-option of cell cycle regulation during the evolution of multicellularity.</title>
        <authorList>
            <person name="Hanschen E.R."/>
            <person name="Marriage T.N."/>
            <person name="Ferris P.J."/>
            <person name="Hamaji T."/>
            <person name="Toyoda A."/>
            <person name="Fujiyama A."/>
            <person name="Neme R."/>
            <person name="Noguchi H."/>
            <person name="Minakuchi Y."/>
            <person name="Suzuki M."/>
            <person name="Kawai-Toyooka H."/>
            <person name="Smith D.R."/>
            <person name="Sparks H."/>
            <person name="Anderson J."/>
            <person name="Bakaric R."/>
            <person name="Luria V."/>
            <person name="Karger A."/>
            <person name="Kirschner M.W."/>
            <person name="Durand P.M."/>
            <person name="Michod R.E."/>
            <person name="Nozaki H."/>
            <person name="Olson B.J."/>
        </authorList>
    </citation>
    <scope>NUCLEOTIDE SEQUENCE [LARGE SCALE GENOMIC DNA]</scope>
    <source>
        <strain evidence="12">NIES-2863</strain>
    </source>
</reference>
<proteinExistence type="predicted"/>
<evidence type="ECO:0000313" key="12">
    <source>
        <dbReference type="Proteomes" id="UP000075714"/>
    </source>
</evidence>
<feature type="region of interest" description="Disordered" evidence="9">
    <location>
        <begin position="148"/>
        <end position="171"/>
    </location>
</feature>
<protein>
    <recommendedName>
        <fullName evidence="1">cyclin-dependent kinase</fullName>
        <ecNumber evidence="1">2.7.11.22</ecNumber>
    </recommendedName>
</protein>
<dbReference type="GO" id="GO:0005524">
    <property type="term" value="F:ATP binding"/>
    <property type="evidence" value="ECO:0007669"/>
    <property type="project" value="UniProtKB-KW"/>
</dbReference>
<dbReference type="InterPro" id="IPR000719">
    <property type="entry name" value="Prot_kinase_dom"/>
</dbReference>
<keyword evidence="12" id="KW-1185">Reference proteome</keyword>
<sequence>MNCTGESEALLAVRRYTYVSTISSGAYGVVYLCRDAEEGRYVAAKGIKQAHVDSTVMRLTVREVKILRMLPPHVNIVRLLEAFRSKSGRVYLVFEHVERSLYQVVHRDVKPANVLLTGYTPGVGSGGVAKLCDFGFARLVRTGPGAELSGAQQAASRRNAGRGPGSRDAASAAAPAAAPLNLLDEGAALSSYVMTRWYRPPA</sequence>
<evidence type="ECO:0000256" key="1">
    <source>
        <dbReference type="ARBA" id="ARBA00012425"/>
    </source>
</evidence>
<name>A0A150G6B1_GONPE</name>
<dbReference type="Pfam" id="PF00069">
    <property type="entry name" value="Pkinase"/>
    <property type="match status" value="1"/>
</dbReference>
<dbReference type="GO" id="GO:0004693">
    <property type="term" value="F:cyclin-dependent protein serine/threonine kinase activity"/>
    <property type="evidence" value="ECO:0007669"/>
    <property type="project" value="UniProtKB-EC"/>
</dbReference>
<dbReference type="PROSITE" id="PS00108">
    <property type="entry name" value="PROTEIN_KINASE_ST"/>
    <property type="match status" value="1"/>
</dbReference>
<dbReference type="SMART" id="SM00220">
    <property type="entry name" value="S_TKc"/>
    <property type="match status" value="1"/>
</dbReference>
<dbReference type="PANTHER" id="PTHR24055">
    <property type="entry name" value="MITOGEN-ACTIVATED PROTEIN KINASE"/>
    <property type="match status" value="1"/>
</dbReference>
<evidence type="ECO:0000256" key="7">
    <source>
        <dbReference type="ARBA" id="ARBA00047811"/>
    </source>
</evidence>
<dbReference type="Gene3D" id="1.10.510.10">
    <property type="entry name" value="Transferase(Phosphotransferase) domain 1"/>
    <property type="match status" value="1"/>
</dbReference>
<comment type="catalytic activity">
    <reaction evidence="7">
        <text>L-threonyl-[protein] + ATP = O-phospho-L-threonyl-[protein] + ADP + H(+)</text>
        <dbReference type="Rhea" id="RHEA:46608"/>
        <dbReference type="Rhea" id="RHEA-COMP:11060"/>
        <dbReference type="Rhea" id="RHEA-COMP:11605"/>
        <dbReference type="ChEBI" id="CHEBI:15378"/>
        <dbReference type="ChEBI" id="CHEBI:30013"/>
        <dbReference type="ChEBI" id="CHEBI:30616"/>
        <dbReference type="ChEBI" id="CHEBI:61977"/>
        <dbReference type="ChEBI" id="CHEBI:456216"/>
        <dbReference type="EC" id="2.7.11.22"/>
    </reaction>
</comment>